<dbReference type="OrthoDB" id="3169036at2759"/>
<feature type="region of interest" description="Disordered" evidence="1">
    <location>
        <begin position="217"/>
        <end position="238"/>
    </location>
</feature>
<dbReference type="FunCoup" id="A0A1V9XYK5">
    <property type="interactions" value="1071"/>
</dbReference>
<accession>A0A1V9XYK5</accession>
<dbReference type="InParanoid" id="A0A1V9XYK5"/>
<dbReference type="EMBL" id="MNPL01002227">
    <property type="protein sequence ID" value="OQR78438.1"/>
    <property type="molecule type" value="Genomic_DNA"/>
</dbReference>
<dbReference type="Gene3D" id="1.10.8.10">
    <property type="entry name" value="DNA helicase RuvA subunit, C-terminal domain"/>
    <property type="match status" value="1"/>
</dbReference>
<dbReference type="FunFam" id="2.20.70.30:FF:000002">
    <property type="entry name" value="Nascent polypeptide-associated complex (NAC), alpha subunit"/>
    <property type="match status" value="1"/>
</dbReference>
<dbReference type="InterPro" id="IPR002715">
    <property type="entry name" value="Nas_poly-pep-assoc_cplx_dom"/>
</dbReference>
<dbReference type="InterPro" id="IPR038187">
    <property type="entry name" value="NAC_A/B_dom_sf"/>
</dbReference>
<dbReference type="InterPro" id="IPR044034">
    <property type="entry name" value="NAC-like_UBA"/>
</dbReference>
<dbReference type="SMART" id="SM01407">
    <property type="entry name" value="NAC"/>
    <property type="match status" value="1"/>
</dbReference>
<feature type="compositionally biased region" description="Acidic residues" evidence="1">
    <location>
        <begin position="91"/>
        <end position="124"/>
    </location>
</feature>
<dbReference type="Proteomes" id="UP000192247">
    <property type="component" value="Unassembled WGS sequence"/>
</dbReference>
<dbReference type="Gene3D" id="2.20.70.30">
    <property type="entry name" value="Nascent polypeptide-associated complex domain"/>
    <property type="match status" value="1"/>
</dbReference>
<dbReference type="CDD" id="cd22054">
    <property type="entry name" value="NAC_NACA"/>
    <property type="match status" value="1"/>
</dbReference>
<proteinExistence type="predicted"/>
<reference evidence="3 4" key="1">
    <citation type="journal article" date="2017" name="Gigascience">
        <title>Draft genome of the honey bee ectoparasitic mite, Tropilaelaps mercedesae, is shaped by the parasitic life history.</title>
        <authorList>
            <person name="Dong X."/>
            <person name="Armstrong S.D."/>
            <person name="Xia D."/>
            <person name="Makepeace B.L."/>
            <person name="Darby A.C."/>
            <person name="Kadowaki T."/>
        </authorList>
    </citation>
    <scope>NUCLEOTIDE SEQUENCE [LARGE SCALE GENOMIC DNA]</scope>
    <source>
        <strain evidence="3">Wuxi-XJTLU</strain>
    </source>
</reference>
<evidence type="ECO:0000256" key="1">
    <source>
        <dbReference type="SAM" id="MobiDB-lite"/>
    </source>
</evidence>
<feature type="compositionally biased region" description="Acidic residues" evidence="1">
    <location>
        <begin position="227"/>
        <end position="237"/>
    </location>
</feature>
<feature type="domain" description="NAC-A/B" evidence="2">
    <location>
        <begin position="132"/>
        <end position="197"/>
    </location>
</feature>
<dbReference type="Pfam" id="PF01849">
    <property type="entry name" value="NAC"/>
    <property type="match status" value="1"/>
</dbReference>
<dbReference type="Pfam" id="PF19026">
    <property type="entry name" value="UBA_HYPK"/>
    <property type="match status" value="1"/>
</dbReference>
<dbReference type="GO" id="GO:0005854">
    <property type="term" value="C:nascent polypeptide-associated complex"/>
    <property type="evidence" value="ECO:0007669"/>
    <property type="project" value="InterPro"/>
</dbReference>
<dbReference type="PANTHER" id="PTHR21713">
    <property type="entry name" value="NASCENT POLYPEPTIDE ASSOCIATED COMPLEX ALPHA SUBUNIT-RELATED"/>
    <property type="match status" value="1"/>
</dbReference>
<evidence type="ECO:0000313" key="3">
    <source>
        <dbReference type="EMBL" id="OQR78438.1"/>
    </source>
</evidence>
<feature type="compositionally biased region" description="Basic and acidic residues" evidence="1">
    <location>
        <begin position="20"/>
        <end position="50"/>
    </location>
</feature>
<dbReference type="PROSITE" id="PS51151">
    <property type="entry name" value="NAC_AB"/>
    <property type="match status" value="1"/>
</dbReference>
<organism evidence="3 4">
    <name type="scientific">Tropilaelaps mercedesae</name>
    <dbReference type="NCBI Taxonomy" id="418985"/>
    <lineage>
        <taxon>Eukaryota</taxon>
        <taxon>Metazoa</taxon>
        <taxon>Ecdysozoa</taxon>
        <taxon>Arthropoda</taxon>
        <taxon>Chelicerata</taxon>
        <taxon>Arachnida</taxon>
        <taxon>Acari</taxon>
        <taxon>Parasitiformes</taxon>
        <taxon>Mesostigmata</taxon>
        <taxon>Gamasina</taxon>
        <taxon>Dermanyssoidea</taxon>
        <taxon>Laelapidae</taxon>
        <taxon>Tropilaelaps</taxon>
    </lineage>
</organism>
<sequence length="280" mass="29902">MPSKGKKAQSAQPASVAPVDAKKTTENLKKNVESALKVDKPVKEPAKQDSGKIASSGDSLASRKTAADEKKNAQKKPKEEAKKDEKKPEDEVVVDDASDSDTDTGLEDSGAEDDKNEEGADGDDTTVGTKQSRYEKKARKIMSKLGLKQITGVNRVAIRKSKNILFIIAKPDVYKSPISDTYIVFGEAKVEDLSQQAQLAAAEKFKAATAAAAELGPSAGRTLPTAADEDEDEEDIDMSGLEGRDVELVCTQASVSKARAVRALRNHSGDIVNAIMELTV</sequence>
<gene>
    <name evidence="3" type="ORF">BIW11_00302</name>
</gene>
<dbReference type="STRING" id="418985.A0A1V9XYK5"/>
<comment type="caution">
    <text evidence="3">The sequence shown here is derived from an EMBL/GenBank/DDBJ whole genome shotgun (WGS) entry which is preliminary data.</text>
</comment>
<feature type="region of interest" description="Disordered" evidence="1">
    <location>
        <begin position="1"/>
        <end position="134"/>
    </location>
</feature>
<dbReference type="AlphaFoldDB" id="A0A1V9XYK5"/>
<protein>
    <submittedName>
        <fullName evidence="3">Nascent polypeptide-associated complex subunit alpha</fullName>
    </submittedName>
</protein>
<name>A0A1V9XYK5_9ACAR</name>
<dbReference type="InterPro" id="IPR016641">
    <property type="entry name" value="EGD2/NACA0like"/>
</dbReference>
<evidence type="ECO:0000259" key="2">
    <source>
        <dbReference type="PROSITE" id="PS51151"/>
    </source>
</evidence>
<keyword evidence="4" id="KW-1185">Reference proteome</keyword>
<feature type="compositionally biased region" description="Basic and acidic residues" evidence="1">
    <location>
        <begin position="65"/>
        <end position="90"/>
    </location>
</feature>
<evidence type="ECO:0000313" key="4">
    <source>
        <dbReference type="Proteomes" id="UP000192247"/>
    </source>
</evidence>